<dbReference type="RefSeq" id="WP_164679796.1">
    <property type="nucleotide sequence ID" value="NZ_CP049057.1"/>
</dbReference>
<dbReference type="KEGG" id="mgel:G5B37_09470"/>
<gene>
    <name evidence="5" type="ORF">G5B37_09470</name>
</gene>
<dbReference type="CDD" id="cd19481">
    <property type="entry name" value="RecA-like_protease"/>
    <property type="match status" value="1"/>
</dbReference>
<dbReference type="InterPro" id="IPR003593">
    <property type="entry name" value="AAA+_ATPase"/>
</dbReference>
<dbReference type="EMBL" id="CP049057">
    <property type="protein sequence ID" value="QIE59783.1"/>
    <property type="molecule type" value="Genomic_DNA"/>
</dbReference>
<dbReference type="Proteomes" id="UP000505306">
    <property type="component" value="Chromosome"/>
</dbReference>
<reference evidence="5 6" key="1">
    <citation type="submission" date="2020-02" db="EMBL/GenBank/DDBJ databases">
        <title>Complete genome sequence of Flavobacteriaceae bacterium.</title>
        <authorList>
            <person name="Kim S.-J."/>
            <person name="Kim Y.-S."/>
            <person name="Kim K.-H."/>
        </authorList>
    </citation>
    <scope>NUCLEOTIDE SEQUENCE [LARGE SCALE GENOMIC DNA]</scope>
    <source>
        <strain evidence="5 6">RR4-40</strain>
    </source>
</reference>
<dbReference type="Gene3D" id="3.40.50.300">
    <property type="entry name" value="P-loop containing nucleotide triphosphate hydrolases"/>
    <property type="match status" value="1"/>
</dbReference>
<dbReference type="InterPro" id="IPR003959">
    <property type="entry name" value="ATPase_AAA_core"/>
</dbReference>
<evidence type="ECO:0000313" key="6">
    <source>
        <dbReference type="Proteomes" id="UP000505306"/>
    </source>
</evidence>
<evidence type="ECO:0000256" key="2">
    <source>
        <dbReference type="ARBA" id="ARBA00022741"/>
    </source>
</evidence>
<dbReference type="InterPro" id="IPR027417">
    <property type="entry name" value="P-loop_NTPase"/>
</dbReference>
<keyword evidence="2" id="KW-0547">Nucleotide-binding</keyword>
<evidence type="ECO:0000256" key="1">
    <source>
        <dbReference type="ARBA" id="ARBA00006914"/>
    </source>
</evidence>
<proteinExistence type="inferred from homology"/>
<comment type="similarity">
    <text evidence="1">Belongs to the AAA ATPase family.</text>
</comment>
<keyword evidence="6" id="KW-1185">Reference proteome</keyword>
<evidence type="ECO:0000256" key="3">
    <source>
        <dbReference type="ARBA" id="ARBA00022840"/>
    </source>
</evidence>
<feature type="domain" description="AAA+ ATPase" evidence="4">
    <location>
        <begin position="236"/>
        <end position="367"/>
    </location>
</feature>
<keyword evidence="3 5" id="KW-0067">ATP-binding</keyword>
<protein>
    <submittedName>
        <fullName evidence="5">ATP-binding protein</fullName>
    </submittedName>
</protein>
<dbReference type="GO" id="GO:0016887">
    <property type="term" value="F:ATP hydrolysis activity"/>
    <property type="evidence" value="ECO:0007669"/>
    <property type="project" value="InterPro"/>
</dbReference>
<dbReference type="AlphaFoldDB" id="A0A6G6GMZ5"/>
<sequence length="444" mass="50416">MEVIQALAQTLERELGWFQHVVDIRLKNYFSNSNTEIEALETPPNITNDASKYAKECIKHNLDPLERLVLILALIPHLKPNALDVFLIKNQNLSIDFVEFGGIRTPSKPGFLPTLETACFIVGGSQLIKRFLFLDQISLTNVLFKNGILKVNENEEFGLKMSLQVSAEYLSLFTTGEKALPEHSTSFPAKVITTQLDATALIVDDSVHNSLAEISQWVIHAPKILHEWGLKKNLKPGYSALFYGPPGTGKTLAATLLGKATERPVYRVDLSMIVSKYIGETEKNIRKLFDEAAHKNWILYFDEADALFGKRTQTKDANDKYANQEVAYLLQRIEDFSGLVILATNFYNIDDTFARRFQTMIYFAKPGKEQRKLLWKQLFESNLDLESDIDIDKLSENHELTGGEMINILRHCALEAAKRGQKTIFEKDIITGIRREFSKQNKTL</sequence>
<dbReference type="PANTHER" id="PTHR23073">
    <property type="entry name" value="26S PROTEASOME REGULATORY SUBUNIT"/>
    <property type="match status" value="1"/>
</dbReference>
<dbReference type="GO" id="GO:0005524">
    <property type="term" value="F:ATP binding"/>
    <property type="evidence" value="ECO:0007669"/>
    <property type="project" value="UniProtKB-KW"/>
</dbReference>
<accession>A0A6G6GMZ5</accession>
<dbReference type="SMART" id="SM00382">
    <property type="entry name" value="AAA"/>
    <property type="match status" value="1"/>
</dbReference>
<evidence type="ECO:0000313" key="5">
    <source>
        <dbReference type="EMBL" id="QIE59783.1"/>
    </source>
</evidence>
<dbReference type="SUPFAM" id="SSF52540">
    <property type="entry name" value="P-loop containing nucleoside triphosphate hydrolases"/>
    <property type="match status" value="1"/>
</dbReference>
<dbReference type="InterPro" id="IPR050221">
    <property type="entry name" value="26S_Proteasome_ATPase"/>
</dbReference>
<organism evidence="5 6">
    <name type="scientific">Rasiella rasia</name>
    <dbReference type="NCBI Taxonomy" id="2744027"/>
    <lineage>
        <taxon>Bacteria</taxon>
        <taxon>Pseudomonadati</taxon>
        <taxon>Bacteroidota</taxon>
        <taxon>Flavobacteriia</taxon>
        <taxon>Flavobacteriales</taxon>
        <taxon>Flavobacteriaceae</taxon>
        <taxon>Rasiella</taxon>
    </lineage>
</organism>
<evidence type="ECO:0000259" key="4">
    <source>
        <dbReference type="SMART" id="SM00382"/>
    </source>
</evidence>
<name>A0A6G6GMZ5_9FLAO</name>
<dbReference type="Pfam" id="PF00004">
    <property type="entry name" value="AAA"/>
    <property type="match status" value="1"/>
</dbReference>